<evidence type="ECO:0000259" key="4">
    <source>
        <dbReference type="PROSITE" id="PS51194"/>
    </source>
</evidence>
<dbReference type="SMART" id="SM00487">
    <property type="entry name" value="DEXDc"/>
    <property type="match status" value="1"/>
</dbReference>
<dbReference type="Proteomes" id="UP001199642">
    <property type="component" value="Chromosome"/>
</dbReference>
<dbReference type="Pfam" id="PF00271">
    <property type="entry name" value="Helicase_C"/>
    <property type="match status" value="1"/>
</dbReference>
<feature type="domain" description="Helicase ATP-binding" evidence="3">
    <location>
        <begin position="525"/>
        <end position="698"/>
    </location>
</feature>
<dbReference type="InterPro" id="IPR000330">
    <property type="entry name" value="SNF2_N"/>
</dbReference>
<dbReference type="InterPro" id="IPR049730">
    <property type="entry name" value="SNF2/RAD54-like_C"/>
</dbReference>
<proteinExistence type="predicted"/>
<evidence type="ECO:0000313" key="5">
    <source>
        <dbReference type="EMBL" id="UGS27446.1"/>
    </source>
</evidence>
<dbReference type="EMBL" id="CP082781">
    <property type="protein sequence ID" value="UGS27446.1"/>
    <property type="molecule type" value="Genomic_DNA"/>
</dbReference>
<keyword evidence="5" id="KW-0547">Nucleotide-binding</keyword>
<protein>
    <submittedName>
        <fullName evidence="5">DEAD/DEAH box helicase</fullName>
    </submittedName>
</protein>
<feature type="domain" description="Helicase C-terminal" evidence="4">
    <location>
        <begin position="829"/>
        <end position="979"/>
    </location>
</feature>
<organism evidence="5 6">
    <name type="scientific">Microbacterium resistens</name>
    <dbReference type="NCBI Taxonomy" id="156977"/>
    <lineage>
        <taxon>Bacteria</taxon>
        <taxon>Bacillati</taxon>
        <taxon>Actinomycetota</taxon>
        <taxon>Actinomycetes</taxon>
        <taxon>Micrococcales</taxon>
        <taxon>Microbacteriaceae</taxon>
        <taxon>Microbacterium</taxon>
    </lineage>
</organism>
<dbReference type="InterPro" id="IPR014001">
    <property type="entry name" value="Helicase_ATP-bd"/>
</dbReference>
<dbReference type="SMART" id="SM00490">
    <property type="entry name" value="HELICc"/>
    <property type="match status" value="1"/>
</dbReference>
<feature type="region of interest" description="Disordered" evidence="2">
    <location>
        <begin position="1"/>
        <end position="20"/>
    </location>
</feature>
<dbReference type="InterPro" id="IPR001650">
    <property type="entry name" value="Helicase_C-like"/>
</dbReference>
<dbReference type="RefSeq" id="WP_231820806.1">
    <property type="nucleotide sequence ID" value="NZ_CP082781.1"/>
</dbReference>
<dbReference type="CDD" id="cd18793">
    <property type="entry name" value="SF2_C_SNF"/>
    <property type="match status" value="1"/>
</dbReference>
<sequence length="994" mass="110093">MTPPEPTDGWRSLIPPPGEARTPLALGVELRRRARADAQQWAPRPLRTATARDLVKDPGELFLGVRPLIRNAADDAWIQGDASWDAVRRRGSRFDAAQSRWFADLLSICRDSLLSGTAGDWLLLDPVSSGVLWSHLARARAERIPLVATERSTSLRWRDDLVVRASVERDEGGALLLAAEGEADGETFPAGTVHPVGEEGAYAHRVVGARIELVLGPVAVPPVLGALLNAAEPLVVPPDEQEAFFREAYPLLRRGTDLRAGRGVTLPAPPVPRPLLVLDHRRDDDAVAFRFWWDYAGYGRVGLDEPVSGRDMRDPEREALELAELVEAWTAVTPPPFAAEGVRRGADAAEFVTDVVPALETRGVAIEHVGPRRPYARLTGEPEITVSTVESTDPDWFDLGVLVRIDGRSIPFQPLFRALSLRHGKLKLVDGSWFSLRHPAFDRLKELLDEAAELAEWETGPRIARTHLALWEDFEDLAHEALPARTWRAAVAELRATDSVDPPPVPSVIRAELRPYQRDGFGRLALLWRHRLGGVLADDMGLGKTLQILALIAHAREAPAGPGHESDPPFLVVAPTSVVAVWAREAERYAPGLRVAVADRTRARRGVPLSELRRGADVVLTSYAVLRIDADEFTTEGRAPLPWSGVVLDEAQHVKNPGTRVHQAAAALSARAVYAVTGTPIENGLAELWAILSLTSPGLFPSARRFREEYIQPIEQGKVPENAEGAPYRQARIERLRHRVRPFVIRRTKELVAADLPERQEQVLRVELAPAHRARYDAVLQRERQKVLGLLPDLDRNRFIVFRSLTLLRMLSLAPGLIDPEDAPIASRKLETLVERLLELRAEGHRALVFSQFTSFLGLAQTRLSRAGLRVAYLDGATRDRDRVVQGFREGDHDVFLLSLKAGGVGLTLVEADYVFLLDPWWNPAAESQAIDRAHRIGQDRPVFAYRMIAADTIEEKVLALQQRKSRLFAAVMDDEDLFAGALTAEDIRGLLED</sequence>
<accession>A0ABY3RXK9</accession>
<dbReference type="PROSITE" id="PS51194">
    <property type="entry name" value="HELICASE_CTER"/>
    <property type="match status" value="1"/>
</dbReference>
<gene>
    <name evidence="5" type="ORF">K8F61_04400</name>
</gene>
<dbReference type="PROSITE" id="PS51192">
    <property type="entry name" value="HELICASE_ATP_BIND_1"/>
    <property type="match status" value="1"/>
</dbReference>
<dbReference type="PANTHER" id="PTHR10799">
    <property type="entry name" value="SNF2/RAD54 HELICASE FAMILY"/>
    <property type="match status" value="1"/>
</dbReference>
<keyword evidence="6" id="KW-1185">Reference proteome</keyword>
<dbReference type="Gene3D" id="3.40.50.10810">
    <property type="entry name" value="Tandem AAA-ATPase domain"/>
    <property type="match status" value="1"/>
</dbReference>
<dbReference type="GO" id="GO:0004386">
    <property type="term" value="F:helicase activity"/>
    <property type="evidence" value="ECO:0007669"/>
    <property type="project" value="UniProtKB-KW"/>
</dbReference>
<dbReference type="Gene3D" id="3.40.50.300">
    <property type="entry name" value="P-loop containing nucleotide triphosphate hydrolases"/>
    <property type="match status" value="1"/>
</dbReference>
<dbReference type="SUPFAM" id="SSF52540">
    <property type="entry name" value="P-loop containing nucleoside triphosphate hydrolases"/>
    <property type="match status" value="2"/>
</dbReference>
<keyword evidence="5" id="KW-0347">Helicase</keyword>
<evidence type="ECO:0000256" key="2">
    <source>
        <dbReference type="SAM" id="MobiDB-lite"/>
    </source>
</evidence>
<name>A0ABY3RXK9_9MICO</name>
<keyword evidence="1" id="KW-0378">Hydrolase</keyword>
<evidence type="ECO:0000259" key="3">
    <source>
        <dbReference type="PROSITE" id="PS51192"/>
    </source>
</evidence>
<dbReference type="InterPro" id="IPR027417">
    <property type="entry name" value="P-loop_NTPase"/>
</dbReference>
<reference evidence="5 6" key="1">
    <citation type="submission" date="2023-01" db="EMBL/GenBank/DDBJ databases">
        <title>Characterization of estradiol degrading bacteria Microbacterium sp. MZT7 and reveal degrading genes through genome analysis.</title>
        <authorList>
            <person name="Hao P."/>
            <person name="Gao Y."/>
        </authorList>
    </citation>
    <scope>NUCLEOTIDE SEQUENCE [LARGE SCALE GENOMIC DNA]</scope>
    <source>
        <strain evidence="5 6">MZT7</strain>
    </source>
</reference>
<keyword evidence="5" id="KW-0067">ATP-binding</keyword>
<evidence type="ECO:0000313" key="6">
    <source>
        <dbReference type="Proteomes" id="UP001199642"/>
    </source>
</evidence>
<evidence type="ECO:0000256" key="1">
    <source>
        <dbReference type="ARBA" id="ARBA00022801"/>
    </source>
</evidence>
<dbReference type="InterPro" id="IPR038718">
    <property type="entry name" value="SNF2-like_sf"/>
</dbReference>
<dbReference type="Pfam" id="PF00176">
    <property type="entry name" value="SNF2-rel_dom"/>
    <property type="match status" value="1"/>
</dbReference>